<sequence>MQDTCLPQLVKNPFLTYLTDWIILPGENSTLAKGPFWFTLRTEASGKPVAASMPIQADKIGLSLSGAIPSVLKYGEYDSGQRTALPTELAGSRVVLACFPTVNDRATKTSSCLIQPFTDVFATLHTLNVTLVPKMYSSYAEGTRAIIEGSADIFVGLARLEDRSVRFFLYPHPLKYTRETFYVYRDSMAVKTSVLDLIGGSPMGLIFLVAITLIVWIVLVAFDYFDYGGLQRDALMDSGMFLVATFLANSAPVDTGSSRRGAQLFRIGRATALTAWLLGILPLSSYFRSELTSRLTITTPPDYVDTVEELTRALDRNAMKPCLLKDGCMHSVVEGEILNGEHSLEGKLKKAFDQNMGRGIFDFTNECLQCASRPGYVCLLCGQRECDLNVKRNFVESRDSLKLTLATMPVRKSFVLAESYEKLLQRMFETAMPPFYKQIPCEANLLGDERDNENGMRLSQIFELSDFLFLYLYLLLGSFITLCLELTLNRWHIVPVRRTDTFLDSAMFLVASFLANSAPVNTSFQRVDRRLRRLGRTMLLTAWILGILPLSSYFRSELTSRLTVTRPKDHVDTVEELYMALDRKEMQPCVVRDGCFHDIVEGRNLGKTESLEGKLREAFQQNQPESRHVYEHFSECLECANRSGYSCLLCGPIDCDVDIKRNFVVSRDSLRPTLATTPVRKSYHLGSAYDQLLRRLFETGLPPFYKEAAEGPAINSGYYQLSHGSRPCQPGDPALIFGLRDEGASPERVCSNYLSWFGKTLET</sequence>
<proteinExistence type="predicted"/>
<evidence type="ECO:0000313" key="2">
    <source>
        <dbReference type="Proteomes" id="UP000821845"/>
    </source>
</evidence>
<comment type="caution">
    <text evidence="1">The sequence shown here is derived from an EMBL/GenBank/DDBJ whole genome shotgun (WGS) entry which is preliminary data.</text>
</comment>
<accession>A0ACB7RXK9</accession>
<dbReference type="EMBL" id="CM023487">
    <property type="protein sequence ID" value="KAH6925254.1"/>
    <property type="molecule type" value="Genomic_DNA"/>
</dbReference>
<organism evidence="1 2">
    <name type="scientific">Hyalomma asiaticum</name>
    <name type="common">Tick</name>
    <dbReference type="NCBI Taxonomy" id="266040"/>
    <lineage>
        <taxon>Eukaryota</taxon>
        <taxon>Metazoa</taxon>
        <taxon>Ecdysozoa</taxon>
        <taxon>Arthropoda</taxon>
        <taxon>Chelicerata</taxon>
        <taxon>Arachnida</taxon>
        <taxon>Acari</taxon>
        <taxon>Parasitiformes</taxon>
        <taxon>Ixodida</taxon>
        <taxon>Ixodoidea</taxon>
        <taxon>Ixodidae</taxon>
        <taxon>Hyalomminae</taxon>
        <taxon>Hyalomma</taxon>
    </lineage>
</organism>
<gene>
    <name evidence="1" type="ORF">HPB50_003025</name>
</gene>
<name>A0ACB7RXK9_HYAAI</name>
<evidence type="ECO:0000313" key="1">
    <source>
        <dbReference type="EMBL" id="KAH6925254.1"/>
    </source>
</evidence>
<reference evidence="1" key="1">
    <citation type="submission" date="2020-05" db="EMBL/GenBank/DDBJ databases">
        <title>Large-scale comparative analyses of tick genomes elucidate their genetic diversity and vector capacities.</title>
        <authorList>
            <person name="Jia N."/>
            <person name="Wang J."/>
            <person name="Shi W."/>
            <person name="Du L."/>
            <person name="Sun Y."/>
            <person name="Zhan W."/>
            <person name="Jiang J."/>
            <person name="Wang Q."/>
            <person name="Zhang B."/>
            <person name="Ji P."/>
            <person name="Sakyi L.B."/>
            <person name="Cui X."/>
            <person name="Yuan T."/>
            <person name="Jiang B."/>
            <person name="Yang W."/>
            <person name="Lam T.T.-Y."/>
            <person name="Chang Q."/>
            <person name="Ding S."/>
            <person name="Wang X."/>
            <person name="Zhu J."/>
            <person name="Ruan X."/>
            <person name="Zhao L."/>
            <person name="Wei J."/>
            <person name="Que T."/>
            <person name="Du C."/>
            <person name="Cheng J."/>
            <person name="Dai P."/>
            <person name="Han X."/>
            <person name="Huang E."/>
            <person name="Gao Y."/>
            <person name="Liu J."/>
            <person name="Shao H."/>
            <person name="Ye R."/>
            <person name="Li L."/>
            <person name="Wei W."/>
            <person name="Wang X."/>
            <person name="Wang C."/>
            <person name="Yang T."/>
            <person name="Huo Q."/>
            <person name="Li W."/>
            <person name="Guo W."/>
            <person name="Chen H."/>
            <person name="Zhou L."/>
            <person name="Ni X."/>
            <person name="Tian J."/>
            <person name="Zhou Y."/>
            <person name="Sheng Y."/>
            <person name="Liu T."/>
            <person name="Pan Y."/>
            <person name="Xia L."/>
            <person name="Li J."/>
            <person name="Zhao F."/>
            <person name="Cao W."/>
        </authorList>
    </citation>
    <scope>NUCLEOTIDE SEQUENCE</scope>
    <source>
        <strain evidence="1">Hyas-2018</strain>
    </source>
</reference>
<dbReference type="Proteomes" id="UP000821845">
    <property type="component" value="Chromosome 7"/>
</dbReference>
<keyword evidence="2" id="KW-1185">Reference proteome</keyword>
<protein>
    <submittedName>
        <fullName evidence="1">Uncharacterized protein</fullName>
    </submittedName>
</protein>